<feature type="region of interest" description="Disordered" evidence="1">
    <location>
        <begin position="459"/>
        <end position="499"/>
    </location>
</feature>
<evidence type="ECO:0000256" key="1">
    <source>
        <dbReference type="SAM" id="MobiDB-lite"/>
    </source>
</evidence>
<dbReference type="EMBL" id="JALLPB020000775">
    <property type="protein sequence ID" value="KAL3806588.1"/>
    <property type="molecule type" value="Genomic_DNA"/>
</dbReference>
<evidence type="ECO:0000313" key="2">
    <source>
        <dbReference type="EMBL" id="KAL3806588.1"/>
    </source>
</evidence>
<evidence type="ECO:0000313" key="3">
    <source>
        <dbReference type="Proteomes" id="UP001530377"/>
    </source>
</evidence>
<proteinExistence type="predicted"/>
<feature type="compositionally biased region" description="Low complexity" evidence="1">
    <location>
        <begin position="340"/>
        <end position="350"/>
    </location>
</feature>
<accession>A0ABD3R2A1</accession>
<comment type="caution">
    <text evidence="2">The sequence shown here is derived from an EMBL/GenBank/DDBJ whole genome shotgun (WGS) entry which is preliminary data.</text>
</comment>
<feature type="compositionally biased region" description="Acidic residues" evidence="1">
    <location>
        <begin position="1"/>
        <end position="11"/>
    </location>
</feature>
<dbReference type="AlphaFoldDB" id="A0ABD3R2A1"/>
<feature type="compositionally biased region" description="Low complexity" evidence="1">
    <location>
        <begin position="58"/>
        <end position="76"/>
    </location>
</feature>
<keyword evidence="3" id="KW-1185">Reference proteome</keyword>
<protein>
    <submittedName>
        <fullName evidence="2">Uncharacterized protein</fullName>
    </submittedName>
</protein>
<feature type="region of interest" description="Disordered" evidence="1">
    <location>
        <begin position="326"/>
        <end position="350"/>
    </location>
</feature>
<feature type="compositionally biased region" description="Basic and acidic residues" evidence="1">
    <location>
        <begin position="12"/>
        <end position="25"/>
    </location>
</feature>
<feature type="region of interest" description="Disordered" evidence="1">
    <location>
        <begin position="134"/>
        <end position="164"/>
    </location>
</feature>
<feature type="compositionally biased region" description="Acidic residues" evidence="1">
    <location>
        <begin position="459"/>
        <end position="469"/>
    </location>
</feature>
<name>A0ABD3R2A1_9STRA</name>
<feature type="region of interest" description="Disordered" evidence="1">
    <location>
        <begin position="1"/>
        <end position="88"/>
    </location>
</feature>
<reference evidence="2 3" key="1">
    <citation type="submission" date="2024-10" db="EMBL/GenBank/DDBJ databases">
        <title>Updated reference genomes for cyclostephanoid diatoms.</title>
        <authorList>
            <person name="Roberts W.R."/>
            <person name="Alverson A.J."/>
        </authorList>
    </citation>
    <scope>NUCLEOTIDE SEQUENCE [LARGE SCALE GENOMIC DNA]</scope>
    <source>
        <strain evidence="2 3">AJA228-03</strain>
    </source>
</reference>
<feature type="compositionally biased region" description="Low complexity" evidence="1">
    <location>
        <begin position="139"/>
        <end position="157"/>
    </location>
</feature>
<organism evidence="2 3">
    <name type="scientific">Cyclostephanos tholiformis</name>
    <dbReference type="NCBI Taxonomy" id="382380"/>
    <lineage>
        <taxon>Eukaryota</taxon>
        <taxon>Sar</taxon>
        <taxon>Stramenopiles</taxon>
        <taxon>Ochrophyta</taxon>
        <taxon>Bacillariophyta</taxon>
        <taxon>Coscinodiscophyceae</taxon>
        <taxon>Thalassiosirophycidae</taxon>
        <taxon>Stephanodiscales</taxon>
        <taxon>Stephanodiscaceae</taxon>
        <taxon>Cyclostephanos</taxon>
    </lineage>
</organism>
<dbReference type="Proteomes" id="UP001530377">
    <property type="component" value="Unassembled WGS sequence"/>
</dbReference>
<gene>
    <name evidence="2" type="ORF">ACHAXA_011190</name>
</gene>
<sequence length="836" mass="92807">MSVPNDDDDVNDDRTSPHPGGRGDADIVVEEAGCSAAVVGGPPPSEGGIKASDDRSSLPRSESTSTSTSTATTTTTTERRPRLTNPSACIPHSELYELTNVITMDESISLVRAIDCQIHGVVWRPEGYDRRHRVQRYPSSSLSSSLSSSSSSSSSSLEGEERDDVDMEGAFGWIFDRIAKRSSDMPSSHHHPPMHRPSEVVVIEHTPTSCRSVVRTFERNALCPCRVGVGGGDGGSHVDVGNEGDAPPPSCRCYVAQLTLLGDAIQTIERPANRDPECWDLAEPPEIHETGYVMEMNGVVVRRGDCLWNWRGCVSDIMHEGLGSSSADERCISTSSDVDTTPTTTKKKGTPWTRTAKLNASGRRCITIAFLGMRPPSIPNTAADEPPPATIAKAAMPPPLLPPLSTLLTIVVTTSPIRSHPSTALLERTFDTFVYAGDEFAYECRKVIVCDGCRVLEEDGGDGGGEDYDREEKKDESSTATTESTMGGVRGKRITQKYANTKQNLRNGIATVDQARKYDEFKLRLRELCDAANADEDHHRHDDHDDEDHDHEMPGPPGMMTRKRRSPFRNASVVDLDERHGYGFALRHALCHHVHTPYVCVIQHDRTFMRPAPAREVVAAMSNDPQRRIKYVGMSMRSNLMYHDIFSGKFGRRAAEEFKTMILRPAELCIGGGMYGPDGTSVRNMVPPCSEKRRILLEELKKTYRGSHQCITQDEWLQSRRERELSDEREQGREEDSFHQLSLTPVLFWYDNTHIAETSHYRDFVFHPQYKMVARGGFVEDKLSPCLLRSCERLGLTEGHSKFGCYLLDDHSGVVFTGHLDGGSFMTADLHVNRDK</sequence>
<feature type="region of interest" description="Disordered" evidence="1">
    <location>
        <begin position="535"/>
        <end position="564"/>
    </location>
</feature>